<dbReference type="Proteomes" id="UP000193862">
    <property type="component" value="Unassembled WGS sequence"/>
</dbReference>
<dbReference type="SUPFAM" id="SSF52540">
    <property type="entry name" value="P-loop containing nucleoside triphosphate hydrolases"/>
    <property type="match status" value="1"/>
</dbReference>
<gene>
    <name evidence="6" type="primary">oppF_2</name>
    <name evidence="6" type="ORF">AQS8620_01724</name>
</gene>
<dbReference type="InterPro" id="IPR003593">
    <property type="entry name" value="AAA+_ATPase"/>
</dbReference>
<dbReference type="RefSeq" id="WP_085836441.1">
    <property type="nucleotide sequence ID" value="NZ_FWFS01000006.1"/>
</dbReference>
<dbReference type="InterPro" id="IPR050319">
    <property type="entry name" value="ABC_transp_ATP-bind"/>
</dbReference>
<dbReference type="PANTHER" id="PTHR43776:SF7">
    <property type="entry name" value="D,D-DIPEPTIDE TRANSPORT ATP-BINDING PROTEIN DDPF-RELATED"/>
    <property type="match status" value="1"/>
</dbReference>
<dbReference type="GO" id="GO:0005524">
    <property type="term" value="F:ATP binding"/>
    <property type="evidence" value="ECO:0007669"/>
    <property type="project" value="UniProtKB-KW"/>
</dbReference>
<dbReference type="PROSITE" id="PS50893">
    <property type="entry name" value="ABC_TRANSPORTER_2"/>
    <property type="match status" value="1"/>
</dbReference>
<dbReference type="Gene3D" id="3.40.50.300">
    <property type="entry name" value="P-loop containing nucleotide triphosphate hydrolases"/>
    <property type="match status" value="1"/>
</dbReference>
<name>A0A1Y5SNC8_9RHOB</name>
<proteinExistence type="inferred from homology"/>
<evidence type="ECO:0000313" key="6">
    <source>
        <dbReference type="EMBL" id="SLN43515.1"/>
    </source>
</evidence>
<dbReference type="InterPro" id="IPR017871">
    <property type="entry name" value="ABC_transporter-like_CS"/>
</dbReference>
<dbReference type="InterPro" id="IPR003439">
    <property type="entry name" value="ABC_transporter-like_ATP-bd"/>
</dbReference>
<evidence type="ECO:0000256" key="3">
    <source>
        <dbReference type="ARBA" id="ARBA00022741"/>
    </source>
</evidence>
<evidence type="ECO:0000256" key="2">
    <source>
        <dbReference type="ARBA" id="ARBA00022448"/>
    </source>
</evidence>
<dbReference type="EMBL" id="FWFS01000006">
    <property type="protein sequence ID" value="SLN43515.1"/>
    <property type="molecule type" value="Genomic_DNA"/>
</dbReference>
<dbReference type="GO" id="GO:0055085">
    <property type="term" value="P:transmembrane transport"/>
    <property type="evidence" value="ECO:0007669"/>
    <property type="project" value="UniProtKB-ARBA"/>
</dbReference>
<protein>
    <submittedName>
        <fullName evidence="6">Oligopeptide transport ATP-binding protein OppF</fullName>
    </submittedName>
</protein>
<comment type="similarity">
    <text evidence="1">Belongs to the ABC transporter superfamily.</text>
</comment>
<dbReference type="PROSITE" id="PS00211">
    <property type="entry name" value="ABC_TRANSPORTER_1"/>
    <property type="match status" value="1"/>
</dbReference>
<feature type="domain" description="ABC transporter" evidence="5">
    <location>
        <begin position="8"/>
        <end position="250"/>
    </location>
</feature>
<reference evidence="6 7" key="1">
    <citation type="submission" date="2017-03" db="EMBL/GenBank/DDBJ databases">
        <authorList>
            <person name="Afonso C.L."/>
            <person name="Miller P.J."/>
            <person name="Scott M.A."/>
            <person name="Spackman E."/>
            <person name="Goraichik I."/>
            <person name="Dimitrov K.M."/>
            <person name="Suarez D.L."/>
            <person name="Swayne D.E."/>
        </authorList>
    </citation>
    <scope>NUCLEOTIDE SEQUENCE [LARGE SCALE GENOMIC DNA]</scope>
    <source>
        <strain evidence="6 7">CECT 8620</strain>
    </source>
</reference>
<dbReference type="CDD" id="cd03257">
    <property type="entry name" value="ABC_NikE_OppD_transporters"/>
    <property type="match status" value="1"/>
</dbReference>
<keyword evidence="7" id="KW-1185">Reference proteome</keyword>
<dbReference type="Pfam" id="PF00005">
    <property type="entry name" value="ABC_tran"/>
    <property type="match status" value="1"/>
</dbReference>
<keyword evidence="3" id="KW-0547">Nucleotide-binding</keyword>
<sequence length="269" mass="29385">MSDPLLCVRGLRRHFTAQNRVIKALDDVSLDLHSGRIMGVVGESGSGKSTLAKHVMALERPDAGEVRLDGQNLFALSPSALRAKRRDFQMVFQDPYGSLDPRLTVGRIIAEPLHLVPDAPKAAARRDMICAALEDVGLPAEVIDRHPHAFSGGQRQRIAIARALLTKPRLLVMDEATSALDLTVQKQILQLILDLRAQHGVTVLFITHNIGVVDEICDDVVVMQTGRVVESGPVRQVLDAPREAYTAKLLSAEPMLDVIGRKERARAGP</sequence>
<evidence type="ECO:0000313" key="7">
    <source>
        <dbReference type="Proteomes" id="UP000193862"/>
    </source>
</evidence>
<evidence type="ECO:0000256" key="1">
    <source>
        <dbReference type="ARBA" id="ARBA00005417"/>
    </source>
</evidence>
<dbReference type="PANTHER" id="PTHR43776">
    <property type="entry name" value="TRANSPORT ATP-BINDING PROTEIN"/>
    <property type="match status" value="1"/>
</dbReference>
<keyword evidence="4 6" id="KW-0067">ATP-binding</keyword>
<evidence type="ECO:0000259" key="5">
    <source>
        <dbReference type="PROSITE" id="PS50893"/>
    </source>
</evidence>
<accession>A0A1Y5SNC8</accession>
<dbReference type="SMART" id="SM00382">
    <property type="entry name" value="AAA"/>
    <property type="match status" value="1"/>
</dbReference>
<dbReference type="GO" id="GO:0016887">
    <property type="term" value="F:ATP hydrolysis activity"/>
    <property type="evidence" value="ECO:0007669"/>
    <property type="project" value="InterPro"/>
</dbReference>
<dbReference type="AlphaFoldDB" id="A0A1Y5SNC8"/>
<dbReference type="OrthoDB" id="9802264at2"/>
<evidence type="ECO:0000256" key="4">
    <source>
        <dbReference type="ARBA" id="ARBA00022840"/>
    </source>
</evidence>
<keyword evidence="2" id="KW-0813">Transport</keyword>
<organism evidence="6 7">
    <name type="scientific">Aquimixticola soesokkakensis</name>
    <dbReference type="NCBI Taxonomy" id="1519096"/>
    <lineage>
        <taxon>Bacteria</taxon>
        <taxon>Pseudomonadati</taxon>
        <taxon>Pseudomonadota</taxon>
        <taxon>Alphaproteobacteria</taxon>
        <taxon>Rhodobacterales</taxon>
        <taxon>Paracoccaceae</taxon>
        <taxon>Aquimixticola</taxon>
    </lineage>
</organism>
<dbReference type="InterPro" id="IPR027417">
    <property type="entry name" value="P-loop_NTPase"/>
</dbReference>